<protein>
    <submittedName>
        <fullName evidence="1">Uncharacterized protein</fullName>
    </submittedName>
</protein>
<keyword evidence="2" id="KW-1185">Reference proteome</keyword>
<dbReference type="AlphaFoldDB" id="A0A1H5TXP6"/>
<accession>A0A1H5TXP6</accession>
<dbReference type="Proteomes" id="UP000236743">
    <property type="component" value="Unassembled WGS sequence"/>
</dbReference>
<gene>
    <name evidence="1" type="ORF">SAMN04488115_101810</name>
</gene>
<dbReference type="EMBL" id="FNUY01000001">
    <property type="protein sequence ID" value="SEF67539.1"/>
    <property type="molecule type" value="Genomic_DNA"/>
</dbReference>
<evidence type="ECO:0000313" key="1">
    <source>
        <dbReference type="EMBL" id="SEF67539.1"/>
    </source>
</evidence>
<proteinExistence type="predicted"/>
<sequence length="55" mass="5541">MVTRSTSVIPGLRIAKNPEPTIGYASHDAIGASRLFVGSGFAARPGMTGGVAPPC</sequence>
<name>A0A1H5TXP6_9HYPH</name>
<reference evidence="1 2" key="1">
    <citation type="submission" date="2016-10" db="EMBL/GenBank/DDBJ databases">
        <authorList>
            <person name="de Groot N.N."/>
        </authorList>
    </citation>
    <scope>NUCLEOTIDE SEQUENCE [LARGE SCALE GENOMIC DNA]</scope>
    <source>
        <strain evidence="1 2">DSM 26656</strain>
    </source>
</reference>
<evidence type="ECO:0000313" key="2">
    <source>
        <dbReference type="Proteomes" id="UP000236743"/>
    </source>
</evidence>
<organism evidence="1 2">
    <name type="scientific">Bosea lathyri</name>
    <dbReference type="NCBI Taxonomy" id="1036778"/>
    <lineage>
        <taxon>Bacteria</taxon>
        <taxon>Pseudomonadati</taxon>
        <taxon>Pseudomonadota</taxon>
        <taxon>Alphaproteobacteria</taxon>
        <taxon>Hyphomicrobiales</taxon>
        <taxon>Boseaceae</taxon>
        <taxon>Bosea</taxon>
    </lineage>
</organism>